<sequence>MRHDEERPRTSGFLADGTVPGHWTQVLGSMRENPFTHLSLGEVRAEAAHHLVVAPSPEIAHACFGEMLSAFDNAGDRADARGGPRQVEVAAVDELVPDRVLAGTWVFLPHRQDGWTELEDASAKVRTALVEENSSREGGCKMVLMEYGINLWMWAEPPSSGGDPVCHAGELISWESAWALSAEAGHGTCRTDGLDHARSGDAPAEDSATPETSPPTASARPPIYFGLPPILRQRRWDG</sequence>
<evidence type="ECO:0000256" key="1">
    <source>
        <dbReference type="SAM" id="MobiDB-lite"/>
    </source>
</evidence>
<name>A0ABN2AAX2_9MICO</name>
<evidence type="ECO:0000313" key="2">
    <source>
        <dbReference type="EMBL" id="GAA1514657.1"/>
    </source>
</evidence>
<evidence type="ECO:0000313" key="3">
    <source>
        <dbReference type="Proteomes" id="UP001500177"/>
    </source>
</evidence>
<accession>A0ABN2AAX2</accession>
<reference evidence="2 3" key="1">
    <citation type="journal article" date="2019" name="Int. J. Syst. Evol. Microbiol.">
        <title>The Global Catalogue of Microorganisms (GCM) 10K type strain sequencing project: providing services to taxonomists for standard genome sequencing and annotation.</title>
        <authorList>
            <consortium name="The Broad Institute Genomics Platform"/>
            <consortium name="The Broad Institute Genome Sequencing Center for Infectious Disease"/>
            <person name="Wu L."/>
            <person name="Ma J."/>
        </authorList>
    </citation>
    <scope>NUCLEOTIDE SEQUENCE [LARGE SCALE GENOMIC DNA]</scope>
    <source>
        <strain evidence="2 3">JCM 13318</strain>
    </source>
</reference>
<dbReference type="Proteomes" id="UP001500177">
    <property type="component" value="Unassembled WGS sequence"/>
</dbReference>
<dbReference type="RefSeq" id="WP_173151502.1">
    <property type="nucleotide sequence ID" value="NZ_BAAALX010000009.1"/>
</dbReference>
<keyword evidence="3" id="KW-1185">Reference proteome</keyword>
<comment type="caution">
    <text evidence="2">The sequence shown here is derived from an EMBL/GenBank/DDBJ whole genome shotgun (WGS) entry which is preliminary data.</text>
</comment>
<organism evidence="2 3">
    <name type="scientific">Brevibacterium permense</name>
    <dbReference type="NCBI Taxonomy" id="234834"/>
    <lineage>
        <taxon>Bacteria</taxon>
        <taxon>Bacillati</taxon>
        <taxon>Actinomycetota</taxon>
        <taxon>Actinomycetes</taxon>
        <taxon>Micrococcales</taxon>
        <taxon>Brevibacteriaceae</taxon>
        <taxon>Brevibacterium</taxon>
    </lineage>
</organism>
<feature type="region of interest" description="Disordered" evidence="1">
    <location>
        <begin position="191"/>
        <end position="238"/>
    </location>
</feature>
<proteinExistence type="predicted"/>
<gene>
    <name evidence="2" type="ORF">GCM10009690_17060</name>
</gene>
<dbReference type="EMBL" id="BAAALX010000009">
    <property type="protein sequence ID" value="GAA1514657.1"/>
    <property type="molecule type" value="Genomic_DNA"/>
</dbReference>
<protein>
    <submittedName>
        <fullName evidence="2">Uncharacterized protein</fullName>
    </submittedName>
</protein>